<evidence type="ECO:0000313" key="19">
    <source>
        <dbReference type="EMBL" id="PPK93891.1"/>
    </source>
</evidence>
<reference evidence="19 20" key="1">
    <citation type="submission" date="2018-02" db="EMBL/GenBank/DDBJ databases">
        <title>Genomic Encyclopedia of Archaeal and Bacterial Type Strains, Phase II (KMG-II): from individual species to whole genera.</title>
        <authorList>
            <person name="Goeker M."/>
        </authorList>
    </citation>
    <scope>NUCLEOTIDE SEQUENCE [LARGE SCALE GENOMIC DNA]</scope>
    <source>
        <strain evidence="19 20">DSM 22857</strain>
    </source>
</reference>
<evidence type="ECO:0000256" key="15">
    <source>
        <dbReference type="SAM" id="MobiDB-lite"/>
    </source>
</evidence>
<evidence type="ECO:0000256" key="10">
    <source>
        <dbReference type="ARBA" id="ARBA00022840"/>
    </source>
</evidence>
<dbReference type="Pfam" id="PF13614">
    <property type="entry name" value="AAA_31"/>
    <property type="match status" value="1"/>
</dbReference>
<dbReference type="InterPro" id="IPR050445">
    <property type="entry name" value="Bact_polysacc_biosynth/exp"/>
</dbReference>
<keyword evidence="6" id="KW-0808">Transferase</keyword>
<evidence type="ECO:0000259" key="17">
    <source>
        <dbReference type="Pfam" id="PF02706"/>
    </source>
</evidence>
<comment type="caution">
    <text evidence="19">The sequence shown here is derived from an EMBL/GenBank/DDBJ whole genome shotgun (WGS) entry which is preliminary data.</text>
</comment>
<dbReference type="NCBIfam" id="TIGR01007">
    <property type="entry name" value="eps_fam"/>
    <property type="match status" value="1"/>
</dbReference>
<proteinExistence type="inferred from homology"/>
<evidence type="ECO:0000256" key="2">
    <source>
        <dbReference type="ARBA" id="ARBA00006683"/>
    </source>
</evidence>
<dbReference type="PANTHER" id="PTHR32309">
    <property type="entry name" value="TYROSINE-PROTEIN KINASE"/>
    <property type="match status" value="1"/>
</dbReference>
<dbReference type="CDD" id="cd05387">
    <property type="entry name" value="BY-kinase"/>
    <property type="match status" value="1"/>
</dbReference>
<dbReference type="SUPFAM" id="SSF52540">
    <property type="entry name" value="P-loop containing nucleoside triphosphate hydrolases"/>
    <property type="match status" value="1"/>
</dbReference>
<keyword evidence="9" id="KW-0418">Kinase</keyword>
<keyword evidence="5" id="KW-0997">Cell inner membrane</keyword>
<dbReference type="Gene3D" id="3.40.50.300">
    <property type="entry name" value="P-loop containing nucleotide triphosphate hydrolases"/>
    <property type="match status" value="1"/>
</dbReference>
<dbReference type="RefSeq" id="WP_104433492.1">
    <property type="nucleotide sequence ID" value="NZ_PTJD01000009.1"/>
</dbReference>
<comment type="subcellular location">
    <subcellularLocation>
        <location evidence="1">Cell inner membrane</location>
        <topology evidence="1">Multi-pass membrane protein</topology>
    </subcellularLocation>
</comment>
<evidence type="ECO:0000256" key="11">
    <source>
        <dbReference type="ARBA" id="ARBA00022989"/>
    </source>
</evidence>
<comment type="similarity">
    <text evidence="2">Belongs to the CpsC/CapA family.</text>
</comment>
<evidence type="ECO:0000256" key="13">
    <source>
        <dbReference type="ARBA" id="ARBA00023137"/>
    </source>
</evidence>
<dbReference type="InterPro" id="IPR027417">
    <property type="entry name" value="P-loop_NTPase"/>
</dbReference>
<evidence type="ECO:0000256" key="7">
    <source>
        <dbReference type="ARBA" id="ARBA00022692"/>
    </source>
</evidence>
<feature type="domain" description="Polysaccharide chain length determinant N-terminal" evidence="17">
    <location>
        <begin position="49"/>
        <end position="135"/>
    </location>
</feature>
<dbReference type="Pfam" id="PF02706">
    <property type="entry name" value="Wzz"/>
    <property type="match status" value="1"/>
</dbReference>
<dbReference type="AlphaFoldDB" id="A0A2S6II75"/>
<dbReference type="InterPro" id="IPR025669">
    <property type="entry name" value="AAA_dom"/>
</dbReference>
<evidence type="ECO:0000256" key="9">
    <source>
        <dbReference type="ARBA" id="ARBA00022777"/>
    </source>
</evidence>
<evidence type="ECO:0000256" key="3">
    <source>
        <dbReference type="ARBA" id="ARBA00008883"/>
    </source>
</evidence>
<sequence>MTFESSSGGLQESAVSGQGSGHSCLQSAGTASGESADTLTPGGASEAQVRHYISVLRRRWLSIVLSMLVTIGAAIGVTAALTPYYEARIRLFVVVPEGSVNVGNAYQGGLLSQQRVASYAELVSSSTVTKRVIDRLDLTHTPVELQEHIVASALPYTMLINITVTDQSADTARRVADEVAAVFSEHVHALEAPTAGGKSLIRVRTPDPAHVSPAPVWPKPARSIAVAAALGLLLGLGIALLREALETSISDAEQLSNSASAPTLGVLPEDRQTQDLILINEDDPYSPRAEAFRQLRTHLQFVDIDSPARSLLMTSPREDEGKSTTACNLAISLAQSGVRVCLVEADLRRPRASHYLGLEGGQGLTSVLVGQATLDDVTRSWQDGLMDVLTAGPIPPNPAELLGSSAMRHVLSQLEARYDLVLFDSAPVLSLADSVVLGALTSGVILLGRSERTRREDVKRASAQMRSVGAKVYGTVLVGVRKKHVRGYGYGYGYDPKVYSPTKSHNDLVRNR</sequence>
<evidence type="ECO:0000256" key="12">
    <source>
        <dbReference type="ARBA" id="ARBA00023136"/>
    </source>
</evidence>
<feature type="region of interest" description="Disordered" evidence="15">
    <location>
        <begin position="1"/>
        <end position="42"/>
    </location>
</feature>
<evidence type="ECO:0000256" key="8">
    <source>
        <dbReference type="ARBA" id="ARBA00022741"/>
    </source>
</evidence>
<evidence type="ECO:0000256" key="5">
    <source>
        <dbReference type="ARBA" id="ARBA00022519"/>
    </source>
</evidence>
<evidence type="ECO:0000313" key="20">
    <source>
        <dbReference type="Proteomes" id="UP000239485"/>
    </source>
</evidence>
<gene>
    <name evidence="19" type="ORF">CLV92_109169</name>
</gene>
<keyword evidence="4" id="KW-1003">Cell membrane</keyword>
<feature type="domain" description="AAA" evidence="18">
    <location>
        <begin position="321"/>
        <end position="439"/>
    </location>
</feature>
<comment type="similarity">
    <text evidence="3">Belongs to the etk/wzc family.</text>
</comment>
<evidence type="ECO:0000259" key="18">
    <source>
        <dbReference type="Pfam" id="PF13614"/>
    </source>
</evidence>
<dbReference type="InterPro" id="IPR005702">
    <property type="entry name" value="Wzc-like_C"/>
</dbReference>
<keyword evidence="8" id="KW-0547">Nucleotide-binding</keyword>
<comment type="catalytic activity">
    <reaction evidence="14">
        <text>L-tyrosyl-[protein] + ATP = O-phospho-L-tyrosyl-[protein] + ADP + H(+)</text>
        <dbReference type="Rhea" id="RHEA:10596"/>
        <dbReference type="Rhea" id="RHEA-COMP:10136"/>
        <dbReference type="Rhea" id="RHEA-COMP:20101"/>
        <dbReference type="ChEBI" id="CHEBI:15378"/>
        <dbReference type="ChEBI" id="CHEBI:30616"/>
        <dbReference type="ChEBI" id="CHEBI:46858"/>
        <dbReference type="ChEBI" id="CHEBI:61978"/>
        <dbReference type="ChEBI" id="CHEBI:456216"/>
    </reaction>
</comment>
<dbReference type="Proteomes" id="UP000239485">
    <property type="component" value="Unassembled WGS sequence"/>
</dbReference>
<feature type="compositionally biased region" description="Polar residues" evidence="15">
    <location>
        <begin position="1"/>
        <end position="38"/>
    </location>
</feature>
<protein>
    <submittedName>
        <fullName evidence="19">Capsular exopolysaccharide synthesis family protein</fullName>
    </submittedName>
</protein>
<evidence type="ECO:0000256" key="4">
    <source>
        <dbReference type="ARBA" id="ARBA00022475"/>
    </source>
</evidence>
<keyword evidence="12 16" id="KW-0472">Membrane</keyword>
<dbReference type="GO" id="GO:0005524">
    <property type="term" value="F:ATP binding"/>
    <property type="evidence" value="ECO:0007669"/>
    <property type="project" value="UniProtKB-KW"/>
</dbReference>
<keyword evidence="13" id="KW-0829">Tyrosine-protein kinase</keyword>
<dbReference type="PANTHER" id="PTHR32309:SF31">
    <property type="entry name" value="CAPSULAR EXOPOLYSACCHARIDE FAMILY"/>
    <property type="match status" value="1"/>
</dbReference>
<dbReference type="GO" id="GO:0005886">
    <property type="term" value="C:plasma membrane"/>
    <property type="evidence" value="ECO:0007669"/>
    <property type="project" value="UniProtKB-SubCell"/>
</dbReference>
<evidence type="ECO:0000256" key="14">
    <source>
        <dbReference type="ARBA" id="ARBA00053015"/>
    </source>
</evidence>
<keyword evidence="20" id="KW-1185">Reference proteome</keyword>
<keyword evidence="10" id="KW-0067">ATP-binding</keyword>
<feature type="transmembrane region" description="Helical" evidence="16">
    <location>
        <begin position="60"/>
        <end position="85"/>
    </location>
</feature>
<dbReference type="InterPro" id="IPR003856">
    <property type="entry name" value="LPS_length_determ_N"/>
</dbReference>
<evidence type="ECO:0000256" key="16">
    <source>
        <dbReference type="SAM" id="Phobius"/>
    </source>
</evidence>
<name>A0A2S6II75_9ACTN</name>
<keyword evidence="7 16" id="KW-0812">Transmembrane</keyword>
<accession>A0A2S6II75</accession>
<dbReference type="GO" id="GO:0004715">
    <property type="term" value="F:non-membrane spanning protein tyrosine kinase activity"/>
    <property type="evidence" value="ECO:0007669"/>
    <property type="project" value="UniProtKB-EC"/>
</dbReference>
<organism evidence="19 20">
    <name type="scientific">Kineococcus xinjiangensis</name>
    <dbReference type="NCBI Taxonomy" id="512762"/>
    <lineage>
        <taxon>Bacteria</taxon>
        <taxon>Bacillati</taxon>
        <taxon>Actinomycetota</taxon>
        <taxon>Actinomycetes</taxon>
        <taxon>Kineosporiales</taxon>
        <taxon>Kineosporiaceae</taxon>
        <taxon>Kineococcus</taxon>
    </lineage>
</organism>
<dbReference type="EMBL" id="PTJD01000009">
    <property type="protein sequence ID" value="PPK93891.1"/>
    <property type="molecule type" value="Genomic_DNA"/>
</dbReference>
<keyword evidence="11 16" id="KW-1133">Transmembrane helix</keyword>
<evidence type="ECO:0000256" key="1">
    <source>
        <dbReference type="ARBA" id="ARBA00004429"/>
    </source>
</evidence>
<dbReference type="OrthoDB" id="9812433at2"/>
<evidence type="ECO:0000256" key="6">
    <source>
        <dbReference type="ARBA" id="ARBA00022679"/>
    </source>
</evidence>